<feature type="region of interest" description="Disordered" evidence="1">
    <location>
        <begin position="1"/>
        <end position="119"/>
    </location>
</feature>
<feature type="region of interest" description="Disordered" evidence="1">
    <location>
        <begin position="146"/>
        <end position="307"/>
    </location>
</feature>
<proteinExistence type="predicted"/>
<feature type="compositionally biased region" description="Basic and acidic residues" evidence="1">
    <location>
        <begin position="79"/>
        <end position="119"/>
    </location>
</feature>
<organism evidence="2 3">
    <name type="scientific">Burkholderia ambifaria MEX-5</name>
    <dbReference type="NCBI Taxonomy" id="396597"/>
    <lineage>
        <taxon>Bacteria</taxon>
        <taxon>Pseudomonadati</taxon>
        <taxon>Pseudomonadota</taxon>
        <taxon>Betaproteobacteria</taxon>
        <taxon>Burkholderiales</taxon>
        <taxon>Burkholderiaceae</taxon>
        <taxon>Burkholderia</taxon>
        <taxon>Burkholderia cepacia complex</taxon>
    </lineage>
</organism>
<comment type="caution">
    <text evidence="2">The sequence shown here is derived from an EMBL/GenBank/DDBJ whole genome shotgun (WGS) entry which is preliminary data.</text>
</comment>
<feature type="compositionally biased region" description="Basic residues" evidence="1">
    <location>
        <begin position="57"/>
        <end position="66"/>
    </location>
</feature>
<gene>
    <name evidence="2" type="ORF">BamMEX5DRAFT_6700</name>
</gene>
<feature type="compositionally biased region" description="Basic residues" evidence="1">
    <location>
        <begin position="169"/>
        <end position="179"/>
    </location>
</feature>
<dbReference type="AlphaFoldDB" id="B1TFY4"/>
<dbReference type="Proteomes" id="UP000004814">
    <property type="component" value="Unassembled WGS sequence"/>
</dbReference>
<feature type="region of interest" description="Disordered" evidence="1">
    <location>
        <begin position="355"/>
        <end position="416"/>
    </location>
</feature>
<feature type="compositionally biased region" description="Basic residues" evidence="1">
    <location>
        <begin position="355"/>
        <end position="378"/>
    </location>
</feature>
<evidence type="ECO:0000313" key="2">
    <source>
        <dbReference type="EMBL" id="EDT37522.1"/>
    </source>
</evidence>
<reference evidence="2 3" key="1">
    <citation type="submission" date="2008-03" db="EMBL/GenBank/DDBJ databases">
        <title>Sequencing of the draft genome and assembly of Burkholderia ambifaria MEX-5.</title>
        <authorList>
            <consortium name="US DOE Joint Genome Institute (JGI-PGF)"/>
            <person name="Copeland A."/>
            <person name="Lucas S."/>
            <person name="Lapidus A."/>
            <person name="Glavina del Rio T."/>
            <person name="Dalin E."/>
            <person name="Tice H."/>
            <person name="Bruce D."/>
            <person name="Goodwin L."/>
            <person name="Pitluck S."/>
            <person name="Larimer F."/>
            <person name="Land M.L."/>
            <person name="Hauser L."/>
            <person name="Tiedje J."/>
            <person name="Richardson P."/>
        </authorList>
    </citation>
    <scope>NUCLEOTIDE SEQUENCE [LARGE SCALE GENOMIC DNA]</scope>
    <source>
        <strain evidence="2 3">MEX-5</strain>
    </source>
</reference>
<evidence type="ECO:0000256" key="1">
    <source>
        <dbReference type="SAM" id="MobiDB-lite"/>
    </source>
</evidence>
<feature type="compositionally biased region" description="Low complexity" evidence="1">
    <location>
        <begin position="1"/>
        <end position="22"/>
    </location>
</feature>
<feature type="compositionally biased region" description="Basic and acidic residues" evidence="1">
    <location>
        <begin position="379"/>
        <end position="416"/>
    </location>
</feature>
<sequence length="416" mass="44357">MPAELPVAPAAARVARRPFATADGRARARLAAQRSGSDLRADPSGPVDGPARQPRHEGRRRSALSRRARDQVLPVAGLRAREEGRPLGDGGRARRDEPAVRALPREDRAGVGREGRRAPAEEVAVGAALGKASGAGQRVRARDAVRAADLPSPARRVRPAGSGACARAVHPRRAGRGRVRHEAAVLRAQPQAARRHRAARAQVAPAGRAGRRRTDLRVLRSGDSGGHPHGRRVRALVSRRGEQGRPGGGQAAAAVPVARRPDAPRGGRRDDRAVPEARDDGRRRDGAHVPLRARHVARRRDARGAAVCAEPGRRAPLRMARAGDAEGEGAAAAEVTAAEAAPALRAAARVRGRLRRAHGARALRRGRPRRGADRRRARRDAGRDEDGRLQARDAARAPVHELQGDRRARPPARDGA</sequence>
<feature type="compositionally biased region" description="Basic and acidic residues" evidence="1">
    <location>
        <begin position="259"/>
        <end position="287"/>
    </location>
</feature>
<evidence type="ECO:0000313" key="3">
    <source>
        <dbReference type="Proteomes" id="UP000004814"/>
    </source>
</evidence>
<accession>B1TFY4</accession>
<name>B1TFY4_9BURK</name>
<feature type="compositionally biased region" description="Basic residues" evidence="1">
    <location>
        <begin position="291"/>
        <end position="301"/>
    </location>
</feature>
<dbReference type="EMBL" id="ABLK01000443">
    <property type="protein sequence ID" value="EDT37522.1"/>
    <property type="molecule type" value="Genomic_DNA"/>
</dbReference>
<protein>
    <submittedName>
        <fullName evidence="2">LigA</fullName>
    </submittedName>
</protein>